<proteinExistence type="predicted"/>
<dbReference type="EMBL" id="BTGU01000561">
    <property type="protein sequence ID" value="GMN68158.1"/>
    <property type="molecule type" value="Genomic_DNA"/>
</dbReference>
<dbReference type="AlphaFoldDB" id="A0AA88E6N6"/>
<organism evidence="2 3">
    <name type="scientific">Ficus carica</name>
    <name type="common">Common fig</name>
    <dbReference type="NCBI Taxonomy" id="3494"/>
    <lineage>
        <taxon>Eukaryota</taxon>
        <taxon>Viridiplantae</taxon>
        <taxon>Streptophyta</taxon>
        <taxon>Embryophyta</taxon>
        <taxon>Tracheophyta</taxon>
        <taxon>Spermatophyta</taxon>
        <taxon>Magnoliopsida</taxon>
        <taxon>eudicotyledons</taxon>
        <taxon>Gunneridae</taxon>
        <taxon>Pentapetalae</taxon>
        <taxon>rosids</taxon>
        <taxon>fabids</taxon>
        <taxon>Rosales</taxon>
        <taxon>Moraceae</taxon>
        <taxon>Ficeae</taxon>
        <taxon>Ficus</taxon>
    </lineage>
</organism>
<evidence type="ECO:0000256" key="1">
    <source>
        <dbReference type="SAM" id="MobiDB-lite"/>
    </source>
</evidence>
<reference evidence="2" key="1">
    <citation type="submission" date="2023-07" db="EMBL/GenBank/DDBJ databases">
        <title>draft genome sequence of fig (Ficus carica).</title>
        <authorList>
            <person name="Takahashi T."/>
            <person name="Nishimura K."/>
        </authorList>
    </citation>
    <scope>NUCLEOTIDE SEQUENCE</scope>
</reference>
<comment type="caution">
    <text evidence="2">The sequence shown here is derived from an EMBL/GenBank/DDBJ whole genome shotgun (WGS) entry which is preliminary data.</text>
</comment>
<gene>
    <name evidence="2" type="ORF">TIFTF001_037212</name>
</gene>
<evidence type="ECO:0000313" key="2">
    <source>
        <dbReference type="EMBL" id="GMN68158.1"/>
    </source>
</evidence>
<dbReference type="Proteomes" id="UP001187192">
    <property type="component" value="Unassembled WGS sequence"/>
</dbReference>
<accession>A0AA88E6N6</accession>
<feature type="region of interest" description="Disordered" evidence="1">
    <location>
        <begin position="117"/>
        <end position="139"/>
    </location>
</feature>
<protein>
    <submittedName>
        <fullName evidence="2">Uncharacterized protein</fullName>
    </submittedName>
</protein>
<evidence type="ECO:0000313" key="3">
    <source>
        <dbReference type="Proteomes" id="UP001187192"/>
    </source>
</evidence>
<sequence>MADLTYAQRCRFFTRKAGWAPVQDKSMQEYKRRFEEDLLAEDASEVIHLCSEVIYAVITYVQRLNARVIYRSMVRPRAAAARRPQKANLAEMVVNLQCRLEDQECKMQNLREQLAQENQQLPPPPAVPTQLVAPTMPTA</sequence>
<keyword evidence="3" id="KW-1185">Reference proteome</keyword>
<name>A0AA88E6N6_FICCA</name>